<sequence>MVLDQKILNPPFFPDHSIEFRAHLRHELLMLGIQEVIDELRDIHGSAMEDHFDLFEMMKQEDEQEEFQR</sequence>
<dbReference type="WBParaSite" id="PDA_v2.g352.t1">
    <property type="protein sequence ID" value="PDA_v2.g352.t1"/>
    <property type="gene ID" value="PDA_v2.g352"/>
</dbReference>
<dbReference type="Proteomes" id="UP000887578">
    <property type="component" value="Unplaced"/>
</dbReference>
<proteinExistence type="predicted"/>
<dbReference type="InterPro" id="IPR016024">
    <property type="entry name" value="ARM-type_fold"/>
</dbReference>
<reference evidence="3" key="1">
    <citation type="submission" date="2022-11" db="UniProtKB">
        <authorList>
            <consortium name="WormBaseParasite"/>
        </authorList>
    </citation>
    <scope>IDENTIFICATION</scope>
</reference>
<dbReference type="SUPFAM" id="SSF48371">
    <property type="entry name" value="ARM repeat"/>
    <property type="match status" value="1"/>
</dbReference>
<protein>
    <submittedName>
        <fullName evidence="3">Formin FH3 domain-containing protein</fullName>
    </submittedName>
</protein>
<keyword evidence="2" id="KW-1185">Reference proteome</keyword>
<feature type="domain" description="Formin FH3" evidence="1">
    <location>
        <begin position="17"/>
        <end position="65"/>
    </location>
</feature>
<dbReference type="GO" id="GO:0003779">
    <property type="term" value="F:actin binding"/>
    <property type="evidence" value="ECO:0007669"/>
    <property type="project" value="InterPro"/>
</dbReference>
<dbReference type="InterPro" id="IPR011989">
    <property type="entry name" value="ARM-like"/>
</dbReference>
<organism evidence="2 3">
    <name type="scientific">Panagrolaimus davidi</name>
    <dbReference type="NCBI Taxonomy" id="227884"/>
    <lineage>
        <taxon>Eukaryota</taxon>
        <taxon>Metazoa</taxon>
        <taxon>Ecdysozoa</taxon>
        <taxon>Nematoda</taxon>
        <taxon>Chromadorea</taxon>
        <taxon>Rhabditida</taxon>
        <taxon>Tylenchina</taxon>
        <taxon>Panagrolaimomorpha</taxon>
        <taxon>Panagrolaimoidea</taxon>
        <taxon>Panagrolaimidae</taxon>
        <taxon>Panagrolaimus</taxon>
    </lineage>
</organism>
<name>A0A914QWS0_9BILA</name>
<dbReference type="InterPro" id="IPR010472">
    <property type="entry name" value="FH3_dom"/>
</dbReference>
<evidence type="ECO:0000313" key="2">
    <source>
        <dbReference type="Proteomes" id="UP000887578"/>
    </source>
</evidence>
<evidence type="ECO:0000259" key="1">
    <source>
        <dbReference type="Pfam" id="PF06367"/>
    </source>
</evidence>
<evidence type="ECO:0000313" key="3">
    <source>
        <dbReference type="WBParaSite" id="PDA_v2.g352.t1"/>
    </source>
</evidence>
<dbReference type="AlphaFoldDB" id="A0A914QWS0"/>
<dbReference type="Gene3D" id="1.25.10.10">
    <property type="entry name" value="Leucine-rich Repeat Variant"/>
    <property type="match status" value="1"/>
</dbReference>
<dbReference type="Pfam" id="PF06367">
    <property type="entry name" value="Drf_FH3"/>
    <property type="match status" value="1"/>
</dbReference>
<accession>A0A914QWS0</accession>